<feature type="signal peptide" evidence="3">
    <location>
        <begin position="1"/>
        <end position="26"/>
    </location>
</feature>
<dbReference type="InterPro" id="IPR017850">
    <property type="entry name" value="Alkaline_phosphatase_core_sf"/>
</dbReference>
<keyword evidence="2" id="KW-0472">Membrane</keyword>
<dbReference type="PANTHER" id="PTHR10151">
    <property type="entry name" value="ECTONUCLEOTIDE PYROPHOSPHATASE/PHOSPHODIESTERASE"/>
    <property type="match status" value="1"/>
</dbReference>
<evidence type="ECO:0000256" key="3">
    <source>
        <dbReference type="SAM" id="SignalP"/>
    </source>
</evidence>
<reference evidence="5" key="1">
    <citation type="submission" date="2025-08" db="UniProtKB">
        <authorList>
            <consortium name="RefSeq"/>
        </authorList>
    </citation>
    <scope>IDENTIFICATION</scope>
    <source>
        <tissue evidence="5">Testes</tissue>
    </source>
</reference>
<dbReference type="Proteomes" id="UP000694865">
    <property type="component" value="Unplaced"/>
</dbReference>
<dbReference type="SUPFAM" id="SSF53649">
    <property type="entry name" value="Alkaline phosphatase-like"/>
    <property type="match status" value="1"/>
</dbReference>
<keyword evidence="2" id="KW-0812">Transmembrane</keyword>
<protein>
    <submittedName>
        <fullName evidence="5">Ectonucleotide pyrophosphatase/phosphodiesterase family member 5-like</fullName>
    </submittedName>
</protein>
<keyword evidence="4" id="KW-1185">Reference proteome</keyword>
<proteinExistence type="predicted"/>
<evidence type="ECO:0000256" key="1">
    <source>
        <dbReference type="SAM" id="MobiDB-lite"/>
    </source>
</evidence>
<feature type="region of interest" description="Disordered" evidence="1">
    <location>
        <begin position="422"/>
        <end position="445"/>
    </location>
</feature>
<evidence type="ECO:0000256" key="2">
    <source>
        <dbReference type="SAM" id="Phobius"/>
    </source>
</evidence>
<feature type="transmembrane region" description="Helical" evidence="2">
    <location>
        <begin position="453"/>
        <end position="476"/>
    </location>
</feature>
<name>A0ABM0GN82_SACKO</name>
<feature type="chain" id="PRO_5045943834" evidence="3">
    <location>
        <begin position="27"/>
        <end position="509"/>
    </location>
</feature>
<dbReference type="InterPro" id="IPR002591">
    <property type="entry name" value="Phosphodiest/P_Trfase"/>
</dbReference>
<evidence type="ECO:0000313" key="5">
    <source>
        <dbReference type="RefSeq" id="XP_002733685.2"/>
    </source>
</evidence>
<organism evidence="4 5">
    <name type="scientific">Saccoglossus kowalevskii</name>
    <name type="common">Acorn worm</name>
    <dbReference type="NCBI Taxonomy" id="10224"/>
    <lineage>
        <taxon>Eukaryota</taxon>
        <taxon>Metazoa</taxon>
        <taxon>Hemichordata</taxon>
        <taxon>Enteropneusta</taxon>
        <taxon>Harrimaniidae</taxon>
        <taxon>Saccoglossus</taxon>
    </lineage>
</organism>
<dbReference type="PANTHER" id="PTHR10151:SF120">
    <property type="entry name" value="BIS(5'-ADENOSYL)-TRIPHOSPHATASE"/>
    <property type="match status" value="1"/>
</dbReference>
<gene>
    <name evidence="5" type="primary">LOC100377316</name>
</gene>
<dbReference type="RefSeq" id="XP_002733685.2">
    <property type="nucleotide sequence ID" value="XM_002733639.2"/>
</dbReference>
<keyword evidence="2" id="KW-1133">Transmembrane helix</keyword>
<dbReference type="Gene3D" id="3.40.720.10">
    <property type="entry name" value="Alkaline Phosphatase, subunit A"/>
    <property type="match status" value="1"/>
</dbReference>
<evidence type="ECO:0000313" key="4">
    <source>
        <dbReference type="Proteomes" id="UP000694865"/>
    </source>
</evidence>
<keyword evidence="3" id="KW-0732">Signal</keyword>
<dbReference type="Pfam" id="PF01663">
    <property type="entry name" value="Phosphodiest"/>
    <property type="match status" value="1"/>
</dbReference>
<dbReference type="GeneID" id="100377316"/>
<feature type="compositionally biased region" description="Gly residues" evidence="1">
    <location>
        <begin position="424"/>
        <end position="435"/>
    </location>
</feature>
<dbReference type="Gene3D" id="3.30.1360.180">
    <property type="match status" value="1"/>
</dbReference>
<dbReference type="CDD" id="cd16018">
    <property type="entry name" value="Enpp"/>
    <property type="match status" value="1"/>
</dbReference>
<accession>A0ABM0GN82</accession>
<sequence>MMTMELAKSISLSILLIFTTFDASCAFRDEPLTLLISFGGFRWDYLSKANTPNFDQLIKDGSFAPDGIVSAFVTDTFPNQHTIATGLWPESHGIVADEMYDPVLDDHFDNGKTGNDSSLWWDTGAEPIWVTNQRRGGKSGVYDWPGADVKIKNTLPNFRNSINSTDTVTFNERVDTVIDWFTSTENPINMGLLYLKEPDHTGHTYGPDAPEMVGVISMCDETIGHLVQRLRETNLYNKTNVIITSDHGMTAVDSTDRLIVLKDILGEITDMLDIIGTSPVVGIRPHDDKFTRIIYTALGSDEHMSVYLKDEIPDELHYKKNPRIMPIILVANEGWTIVFSRDDVKDQKGDDGYSNTLKSMSSFFIAHGPAFKSNFSSLSFNNVDIYALICQIMGLEAAPNNGSLAIVSEMLNITYPTPIKPTTSGGGGGASGGGDGPDDANPSSKHSALSQRLIIAIVIAGIVSLTSAIFLTGMCIRQHKNRMKEYTGVPTARTYEASKLLVEQEDDIA</sequence>